<name>A0A3P6CT32_BRACM</name>
<accession>A0A3P6CT32</accession>
<evidence type="ECO:0000313" key="2">
    <source>
        <dbReference type="EMBL" id="VDD15844.1"/>
    </source>
</evidence>
<keyword evidence="1" id="KW-1133">Transmembrane helix</keyword>
<feature type="transmembrane region" description="Helical" evidence="1">
    <location>
        <begin position="20"/>
        <end position="40"/>
    </location>
</feature>
<proteinExistence type="predicted"/>
<keyword evidence="1" id="KW-0472">Membrane</keyword>
<reference evidence="2" key="1">
    <citation type="submission" date="2018-11" db="EMBL/GenBank/DDBJ databases">
        <authorList>
            <consortium name="Genoscope - CEA"/>
            <person name="William W."/>
        </authorList>
    </citation>
    <scope>NUCLEOTIDE SEQUENCE</scope>
</reference>
<dbReference type="AlphaFoldDB" id="A0A3P6CT32"/>
<protein>
    <submittedName>
        <fullName evidence="2">Uncharacterized protein</fullName>
    </submittedName>
</protein>
<evidence type="ECO:0000256" key="1">
    <source>
        <dbReference type="SAM" id="Phobius"/>
    </source>
</evidence>
<dbReference type="EMBL" id="LR031576">
    <property type="protein sequence ID" value="VDD15844.1"/>
    <property type="molecule type" value="Genomic_DNA"/>
</dbReference>
<organism evidence="2">
    <name type="scientific">Brassica campestris</name>
    <name type="common">Field mustard</name>
    <dbReference type="NCBI Taxonomy" id="3711"/>
    <lineage>
        <taxon>Eukaryota</taxon>
        <taxon>Viridiplantae</taxon>
        <taxon>Streptophyta</taxon>
        <taxon>Embryophyta</taxon>
        <taxon>Tracheophyta</taxon>
        <taxon>Spermatophyta</taxon>
        <taxon>Magnoliopsida</taxon>
        <taxon>eudicotyledons</taxon>
        <taxon>Gunneridae</taxon>
        <taxon>Pentapetalae</taxon>
        <taxon>rosids</taxon>
        <taxon>malvids</taxon>
        <taxon>Brassicales</taxon>
        <taxon>Brassicaceae</taxon>
        <taxon>Brassiceae</taxon>
        <taxon>Brassica</taxon>
    </lineage>
</organism>
<gene>
    <name evidence="2" type="ORF">BRAA04T18654Z</name>
</gene>
<sequence length="129" mass="14626">MTFSRTTASSSTSSTAGFDLTTVLTLALSVRWPVIFKLLLTISKMIIKSICMMVAPSTTVMSSQIHSRLRMLRGCLRCSTVLEDSSAYTLRRFSLGRHQCTWPFCVSWETRRRLRSLVTVWKLELTAVN</sequence>
<keyword evidence="1" id="KW-0812">Transmembrane</keyword>